<evidence type="ECO:0000256" key="1">
    <source>
        <dbReference type="SAM" id="SignalP"/>
    </source>
</evidence>
<organism evidence="2 3">
    <name type="scientific">Limobrevibacterium gyesilva</name>
    <dbReference type="NCBI Taxonomy" id="2991712"/>
    <lineage>
        <taxon>Bacteria</taxon>
        <taxon>Pseudomonadati</taxon>
        <taxon>Pseudomonadota</taxon>
        <taxon>Alphaproteobacteria</taxon>
        <taxon>Acetobacterales</taxon>
        <taxon>Acetobacteraceae</taxon>
        <taxon>Limobrevibacterium</taxon>
    </lineage>
</organism>
<sequence>MLGVLAIVMFQMVAGHSFAAGFDCTRAVTPMEKRICASLALSDADSDLAAAYAAAMAVAVNAQSLRREQARWLAQELGRADTDAFLLQAIQARSASLRAMAARIRAIRTPILRADADSMCVRLDDDLPGVCKVQDSGSVAGAPGPALVYQLQVYDDAGRRSGAAVVVLAATGTDQVVPVVWAQGGSTQFGAPGIVTNPAGPFLLLPGHSLGTGDYSAEALYAWRDGTWREVDIESWVEALGQRLPKGLGAWKGIYPDWLSMTARTDLWQDQDANCCPTGGSAEIALRLNGLRVAIAGLRVTREMPH</sequence>
<protein>
    <submittedName>
        <fullName evidence="2">Lysozyme inhibitor LprI family protein</fullName>
    </submittedName>
</protein>
<keyword evidence="1" id="KW-0732">Signal</keyword>
<name>A0AA41YRC3_9PROT</name>
<reference evidence="2" key="1">
    <citation type="submission" date="2022-09" db="EMBL/GenBank/DDBJ databases">
        <title>Rhodovastum sp. nov. RN2-1 isolated from soil in Seongnam, South Korea.</title>
        <authorList>
            <person name="Le N.T."/>
        </authorList>
    </citation>
    <scope>NUCLEOTIDE SEQUENCE</scope>
    <source>
        <strain evidence="2">RN2-1</strain>
    </source>
</reference>
<reference evidence="2" key="2">
    <citation type="submission" date="2022-10" db="EMBL/GenBank/DDBJ databases">
        <authorList>
            <person name="Trinh H.N."/>
        </authorList>
    </citation>
    <scope>NUCLEOTIDE SEQUENCE</scope>
    <source>
        <strain evidence="2">RN2-1</strain>
    </source>
</reference>
<dbReference type="Proteomes" id="UP001165679">
    <property type="component" value="Unassembled WGS sequence"/>
</dbReference>
<comment type="caution">
    <text evidence="2">The sequence shown here is derived from an EMBL/GenBank/DDBJ whole genome shotgun (WGS) entry which is preliminary data.</text>
</comment>
<keyword evidence="3" id="KW-1185">Reference proteome</keyword>
<accession>A0AA41YRC3</accession>
<proteinExistence type="predicted"/>
<dbReference type="AlphaFoldDB" id="A0AA41YRC3"/>
<dbReference type="RefSeq" id="WP_264713782.1">
    <property type="nucleotide sequence ID" value="NZ_JAPDNT010000006.1"/>
</dbReference>
<evidence type="ECO:0000313" key="2">
    <source>
        <dbReference type="EMBL" id="MCW3475090.1"/>
    </source>
</evidence>
<feature type="chain" id="PRO_5041441364" evidence="1">
    <location>
        <begin position="20"/>
        <end position="306"/>
    </location>
</feature>
<dbReference type="EMBL" id="JAPDNT010000006">
    <property type="protein sequence ID" value="MCW3475090.1"/>
    <property type="molecule type" value="Genomic_DNA"/>
</dbReference>
<gene>
    <name evidence="2" type="ORF">OL599_10960</name>
</gene>
<evidence type="ECO:0000313" key="3">
    <source>
        <dbReference type="Proteomes" id="UP001165679"/>
    </source>
</evidence>
<feature type="signal peptide" evidence="1">
    <location>
        <begin position="1"/>
        <end position="19"/>
    </location>
</feature>